<dbReference type="OrthoDB" id="5413827at2759"/>
<reference evidence="2" key="1">
    <citation type="submission" date="2022-06" db="EMBL/GenBank/DDBJ databases">
        <title>Complete genome sequences of two strains of the flax pathogen Septoria linicola.</title>
        <authorList>
            <person name="Lapalu N."/>
            <person name="Simon A."/>
            <person name="Demenou B."/>
            <person name="Paumier D."/>
            <person name="Guillot M.-P."/>
            <person name="Gout L."/>
            <person name="Valade R."/>
        </authorList>
    </citation>
    <scope>NUCLEOTIDE SEQUENCE</scope>
    <source>
        <strain evidence="2">SE15195</strain>
    </source>
</reference>
<dbReference type="PANTHER" id="PTHR42085:SF1">
    <property type="entry name" value="F-BOX DOMAIN-CONTAINING PROTEIN"/>
    <property type="match status" value="1"/>
</dbReference>
<dbReference type="InterPro" id="IPR038883">
    <property type="entry name" value="AN11006-like"/>
</dbReference>
<gene>
    <name evidence="2" type="ORF">Slin15195_G029810</name>
</gene>
<name>A0A9Q9APE4_9PEZI</name>
<dbReference type="InterPro" id="IPR045518">
    <property type="entry name" value="2EXR"/>
</dbReference>
<dbReference type="Proteomes" id="UP001056384">
    <property type="component" value="Chromosome 2"/>
</dbReference>
<feature type="domain" description="2EXR" evidence="1">
    <location>
        <begin position="4"/>
        <end position="88"/>
    </location>
</feature>
<organism evidence="2 3">
    <name type="scientific">Septoria linicola</name>
    <dbReference type="NCBI Taxonomy" id="215465"/>
    <lineage>
        <taxon>Eukaryota</taxon>
        <taxon>Fungi</taxon>
        <taxon>Dikarya</taxon>
        <taxon>Ascomycota</taxon>
        <taxon>Pezizomycotina</taxon>
        <taxon>Dothideomycetes</taxon>
        <taxon>Dothideomycetidae</taxon>
        <taxon>Mycosphaerellales</taxon>
        <taxon>Mycosphaerellaceae</taxon>
        <taxon>Septoria</taxon>
    </lineage>
</organism>
<dbReference type="EMBL" id="CP099419">
    <property type="protein sequence ID" value="USW49662.1"/>
    <property type="molecule type" value="Genomic_DNA"/>
</dbReference>
<accession>A0A9Q9APE4</accession>
<protein>
    <recommendedName>
        <fullName evidence="1">2EXR domain-containing protein</fullName>
    </recommendedName>
</protein>
<dbReference type="PANTHER" id="PTHR42085">
    <property type="entry name" value="F-BOX DOMAIN-CONTAINING PROTEIN"/>
    <property type="match status" value="1"/>
</dbReference>
<sequence length="235" mass="27492">MDYSLFGRLPAELRNAIYEYSLQEGHDGPENIYIGPDRSNDISRYRLKAYHAAEDHGNGSLLLCGLPATCRQLRRETLALYYSLNRFHFQTEYLKSDSEQKDLIIKRILELAQDIGLSQSRQTRDVTISLASFKSQHPTTHPQPLTIDWDHMRTLRQLFHPCGRLDIRFYLNGSKTATFTLGSREDIERQLDGMAEVWAERWQRTRKYNEIEARTVAHLYRAEIARLFVDMPDRV</sequence>
<evidence type="ECO:0000259" key="1">
    <source>
        <dbReference type="Pfam" id="PF20150"/>
    </source>
</evidence>
<dbReference type="AlphaFoldDB" id="A0A9Q9APE4"/>
<keyword evidence="3" id="KW-1185">Reference proteome</keyword>
<evidence type="ECO:0000313" key="2">
    <source>
        <dbReference type="EMBL" id="USW49662.1"/>
    </source>
</evidence>
<proteinExistence type="predicted"/>
<evidence type="ECO:0000313" key="3">
    <source>
        <dbReference type="Proteomes" id="UP001056384"/>
    </source>
</evidence>
<dbReference type="Pfam" id="PF20150">
    <property type="entry name" value="2EXR"/>
    <property type="match status" value="1"/>
</dbReference>